<evidence type="ECO:0000256" key="2">
    <source>
        <dbReference type="ARBA" id="ARBA00022448"/>
    </source>
</evidence>
<reference evidence="12" key="1">
    <citation type="submission" date="2016-10" db="EMBL/GenBank/DDBJ databases">
        <authorList>
            <person name="Varghese N."/>
            <person name="Submissions S."/>
        </authorList>
    </citation>
    <scope>NUCLEOTIDE SEQUENCE [LARGE SCALE GENOMIC DNA]</scope>
    <source>
        <strain evidence="12">LMG 25967</strain>
    </source>
</reference>
<dbReference type="GO" id="GO:0020037">
    <property type="term" value="F:heme binding"/>
    <property type="evidence" value="ECO:0007669"/>
    <property type="project" value="InterPro"/>
</dbReference>
<evidence type="ECO:0000256" key="6">
    <source>
        <dbReference type="ARBA" id="ARBA00023004"/>
    </source>
</evidence>
<evidence type="ECO:0000313" key="11">
    <source>
        <dbReference type="EMBL" id="SEJ56542.1"/>
    </source>
</evidence>
<evidence type="ECO:0000256" key="3">
    <source>
        <dbReference type="ARBA" id="ARBA00022617"/>
    </source>
</evidence>
<accession>A0A1H7A3D4</accession>
<dbReference type="AlphaFoldDB" id="A0A1H7A3D4"/>
<organism evidence="11 12">
    <name type="scientific">Pseudomonas linyingensis</name>
    <dbReference type="NCBI Taxonomy" id="915471"/>
    <lineage>
        <taxon>Bacteria</taxon>
        <taxon>Pseudomonadati</taxon>
        <taxon>Pseudomonadota</taxon>
        <taxon>Gammaproteobacteria</taxon>
        <taxon>Pseudomonadales</taxon>
        <taxon>Pseudomonadaceae</taxon>
        <taxon>Pseudomonas</taxon>
    </lineage>
</organism>
<keyword evidence="2" id="KW-0813">Transport</keyword>
<feature type="signal peptide" evidence="9">
    <location>
        <begin position="1"/>
        <end position="20"/>
    </location>
</feature>
<keyword evidence="4 8" id="KW-0479">Metal-binding</keyword>
<dbReference type="Proteomes" id="UP000242930">
    <property type="component" value="Unassembled WGS sequence"/>
</dbReference>
<evidence type="ECO:0000256" key="8">
    <source>
        <dbReference type="PIRSR" id="PIRSR602324-1"/>
    </source>
</evidence>
<dbReference type="GO" id="GO:0009055">
    <property type="term" value="F:electron transfer activity"/>
    <property type="evidence" value="ECO:0007669"/>
    <property type="project" value="InterPro"/>
</dbReference>
<evidence type="ECO:0000256" key="9">
    <source>
        <dbReference type="SAM" id="SignalP"/>
    </source>
</evidence>
<dbReference type="PROSITE" id="PS51007">
    <property type="entry name" value="CYTC"/>
    <property type="match status" value="1"/>
</dbReference>
<protein>
    <recommendedName>
        <fullName evidence="1">Cytochrome c-551</fullName>
    </recommendedName>
    <alternativeName>
        <fullName evidence="7">Cytochrome c551</fullName>
    </alternativeName>
</protein>
<dbReference type="RefSeq" id="WP_090311923.1">
    <property type="nucleotide sequence ID" value="NZ_FNZE01000011.1"/>
</dbReference>
<dbReference type="Gene3D" id="1.10.760.10">
    <property type="entry name" value="Cytochrome c-like domain"/>
    <property type="match status" value="1"/>
</dbReference>
<name>A0A1H7A3D4_9PSED</name>
<keyword evidence="6 8" id="KW-0408">Iron</keyword>
<comment type="PTM">
    <text evidence="8">Binds 1 heme c group covalently per subunit.</text>
</comment>
<dbReference type="PRINTS" id="PR00606">
    <property type="entry name" value="CYTCHROMECID"/>
</dbReference>
<dbReference type="STRING" id="915471.SAMN05216201_1113"/>
<dbReference type="InterPro" id="IPR036909">
    <property type="entry name" value="Cyt_c-like_dom_sf"/>
</dbReference>
<dbReference type="OrthoDB" id="9814063at2"/>
<evidence type="ECO:0000313" key="12">
    <source>
        <dbReference type="Proteomes" id="UP000242930"/>
    </source>
</evidence>
<gene>
    <name evidence="11" type="ORF">SAMN05216201_1113</name>
</gene>
<feature type="domain" description="Cytochrome c" evidence="10">
    <location>
        <begin position="11"/>
        <end position="110"/>
    </location>
</feature>
<feature type="chain" id="PRO_5017465456" description="Cytochrome c-551" evidence="9">
    <location>
        <begin position="21"/>
        <end position="110"/>
    </location>
</feature>
<feature type="binding site" description="covalent" evidence="8">
    <location>
        <position position="32"/>
    </location>
    <ligand>
        <name>heme c</name>
        <dbReference type="ChEBI" id="CHEBI:61717"/>
    </ligand>
</feature>
<evidence type="ECO:0000259" key="10">
    <source>
        <dbReference type="PROSITE" id="PS51007"/>
    </source>
</evidence>
<dbReference type="EMBL" id="FNZE01000011">
    <property type="protein sequence ID" value="SEJ56542.1"/>
    <property type="molecule type" value="Genomic_DNA"/>
</dbReference>
<sequence length="110" mass="11907">MRTSLVFAVVTLIASGPALADSALELAQGKACLVCHSVEGISQAPSFKSIANKYRELPREESRLVSTVMWGSPTYGGYHWGTTKMPTPGARVRITQSEAAQLVEWILSLK</sequence>
<dbReference type="Pfam" id="PF00034">
    <property type="entry name" value="Cytochrom_C"/>
    <property type="match status" value="1"/>
</dbReference>
<feature type="binding site" description="covalent" evidence="8">
    <location>
        <position position="36"/>
    </location>
    <ligand>
        <name>heme c</name>
        <dbReference type="ChEBI" id="CHEBI:61717"/>
    </ligand>
</feature>
<evidence type="ECO:0000256" key="7">
    <source>
        <dbReference type="ARBA" id="ARBA00031244"/>
    </source>
</evidence>
<keyword evidence="5" id="KW-0249">Electron transport</keyword>
<dbReference type="InterPro" id="IPR002324">
    <property type="entry name" value="Cyt_c_ID"/>
</dbReference>
<evidence type="ECO:0000256" key="1">
    <source>
        <dbReference type="ARBA" id="ARBA00021020"/>
    </source>
</evidence>
<evidence type="ECO:0000256" key="4">
    <source>
        <dbReference type="ARBA" id="ARBA00022723"/>
    </source>
</evidence>
<evidence type="ECO:0000256" key="5">
    <source>
        <dbReference type="ARBA" id="ARBA00022982"/>
    </source>
</evidence>
<keyword evidence="3 8" id="KW-0349">Heme</keyword>
<dbReference type="SUPFAM" id="SSF46626">
    <property type="entry name" value="Cytochrome c"/>
    <property type="match status" value="1"/>
</dbReference>
<keyword evidence="9" id="KW-0732">Signal</keyword>
<dbReference type="InterPro" id="IPR009056">
    <property type="entry name" value="Cyt_c-like_dom"/>
</dbReference>
<proteinExistence type="predicted"/>
<keyword evidence="12" id="KW-1185">Reference proteome</keyword>
<dbReference type="GO" id="GO:0005506">
    <property type="term" value="F:iron ion binding"/>
    <property type="evidence" value="ECO:0007669"/>
    <property type="project" value="InterPro"/>
</dbReference>